<evidence type="ECO:0000256" key="1">
    <source>
        <dbReference type="ARBA" id="ARBA00001917"/>
    </source>
</evidence>
<dbReference type="Gene3D" id="3.40.109.10">
    <property type="entry name" value="NADH Oxidase"/>
    <property type="match status" value="1"/>
</dbReference>
<dbReference type="PANTHER" id="PTHR43673">
    <property type="entry name" value="NAD(P)H NITROREDUCTASE YDGI-RELATED"/>
    <property type="match status" value="1"/>
</dbReference>
<reference evidence="7" key="2">
    <citation type="submission" date="2014-09" db="EMBL/GenBank/DDBJ databases">
        <authorList>
            <person name="GOMEZ-VALERO Laura"/>
        </authorList>
    </citation>
    <scope>NUCLEOTIDE SEQUENCE</scope>
    <source>
        <strain evidence="7">ATCC33218</strain>
    </source>
</reference>
<evidence type="ECO:0000313" key="10">
    <source>
        <dbReference type="Proteomes" id="UP000182998"/>
    </source>
</evidence>
<evidence type="ECO:0000256" key="4">
    <source>
        <dbReference type="ARBA" id="ARBA00022643"/>
    </source>
</evidence>
<evidence type="ECO:0000313" key="8">
    <source>
        <dbReference type="EMBL" id="SCY73875.1"/>
    </source>
</evidence>
<gene>
    <name evidence="7" type="ORF">LMI_2898</name>
    <name evidence="8" type="ORF">SAMN02982997_02722</name>
</gene>
<evidence type="ECO:0000313" key="7">
    <source>
        <dbReference type="EMBL" id="CEG62137.1"/>
    </source>
</evidence>
<reference evidence="9" key="1">
    <citation type="submission" date="2014-09" db="EMBL/GenBank/DDBJ databases">
        <authorList>
            <person name="Gomez-Valero L."/>
        </authorList>
    </citation>
    <scope>NUCLEOTIDE SEQUENCE [LARGE SCALE GENOMIC DNA]</scope>
    <source>
        <strain evidence="9">ATCC33218</strain>
    </source>
</reference>
<dbReference type="AlphaFoldDB" id="A0A098GJF0"/>
<dbReference type="SUPFAM" id="SSF55469">
    <property type="entry name" value="FMN-dependent nitroreductase-like"/>
    <property type="match status" value="1"/>
</dbReference>
<comment type="similarity">
    <text evidence="2">Belongs to the nitroreductase family.</text>
</comment>
<accession>A0A098GJF0</accession>
<dbReference type="InterPro" id="IPR000415">
    <property type="entry name" value="Nitroreductase-like"/>
</dbReference>
<keyword evidence="4" id="KW-0288">FMN</keyword>
<dbReference type="PATRIC" id="fig|451.8.peg.2489"/>
<sequence length="194" mass="21362">MVVPNTISLMDAIYNRRSVRDYQPKKVSKDLISILLDAAVQAPSALHEEPCAFAIIQNQDMLDRISESAKHILRDESLKTQSEKKKHVLNVVDQPEFNIFYNASTLIVICSKFQDSFVAADCWLAAENLMLSAYAHGLGSRVIGFAVPALNLPEWKAEIGIPDEMVAVVPIILGIPGSSSLSSGRKSPEIIAWK</sequence>
<reference evidence="8 10" key="3">
    <citation type="submission" date="2016-10" db="EMBL/GenBank/DDBJ databases">
        <authorList>
            <person name="Varghese N."/>
            <person name="Submissions S."/>
        </authorList>
    </citation>
    <scope>NUCLEOTIDE SEQUENCE [LARGE SCALE GENOMIC DNA]</scope>
    <source>
        <strain evidence="8 10">ATCC 33218</strain>
    </source>
</reference>
<keyword evidence="5" id="KW-0560">Oxidoreductase</keyword>
<dbReference type="RefSeq" id="WP_045100258.1">
    <property type="nucleotide sequence ID" value="NZ_CP020614.1"/>
</dbReference>
<dbReference type="Proteomes" id="UP000182998">
    <property type="component" value="Unassembled WGS sequence"/>
</dbReference>
<dbReference type="KEGG" id="tmc:LMI_2898"/>
<keyword evidence="10" id="KW-1185">Reference proteome</keyword>
<keyword evidence="3" id="KW-0285">Flavoprotein</keyword>
<feature type="domain" description="Nitroreductase" evidence="6">
    <location>
        <begin position="13"/>
        <end position="171"/>
    </location>
</feature>
<dbReference type="GO" id="GO:0016491">
    <property type="term" value="F:oxidoreductase activity"/>
    <property type="evidence" value="ECO:0007669"/>
    <property type="project" value="UniProtKB-KW"/>
</dbReference>
<dbReference type="EMBL" id="LN614830">
    <property type="protein sequence ID" value="CEG62137.1"/>
    <property type="molecule type" value="Genomic_DNA"/>
</dbReference>
<dbReference type="HOGENOM" id="CLU_070764_7_0_6"/>
<evidence type="ECO:0000256" key="3">
    <source>
        <dbReference type="ARBA" id="ARBA00022630"/>
    </source>
</evidence>
<protein>
    <submittedName>
        <fullName evidence="7">Nitroreductase</fullName>
    </submittedName>
</protein>
<evidence type="ECO:0000259" key="6">
    <source>
        <dbReference type="Pfam" id="PF00881"/>
    </source>
</evidence>
<proteinExistence type="inferred from homology"/>
<evidence type="ECO:0000313" key="9">
    <source>
        <dbReference type="Proteomes" id="UP000032414"/>
    </source>
</evidence>
<dbReference type="STRING" id="451.B6N58_13385"/>
<dbReference type="Pfam" id="PF00881">
    <property type="entry name" value="Nitroreductase"/>
    <property type="match status" value="1"/>
</dbReference>
<dbReference type="PANTHER" id="PTHR43673:SF2">
    <property type="entry name" value="NITROREDUCTASE"/>
    <property type="match status" value="1"/>
</dbReference>
<evidence type="ECO:0000256" key="5">
    <source>
        <dbReference type="ARBA" id="ARBA00023002"/>
    </source>
</evidence>
<name>A0A098GJF0_LEGMI</name>
<dbReference type="OrthoDB" id="9784375at2"/>
<dbReference type="Proteomes" id="UP000032414">
    <property type="component" value="Chromosome I"/>
</dbReference>
<dbReference type="InterPro" id="IPR029479">
    <property type="entry name" value="Nitroreductase"/>
</dbReference>
<comment type="cofactor">
    <cofactor evidence="1">
        <name>FMN</name>
        <dbReference type="ChEBI" id="CHEBI:58210"/>
    </cofactor>
</comment>
<evidence type="ECO:0000256" key="2">
    <source>
        <dbReference type="ARBA" id="ARBA00007118"/>
    </source>
</evidence>
<dbReference type="EMBL" id="FMVN01000016">
    <property type="protein sequence ID" value="SCY73875.1"/>
    <property type="molecule type" value="Genomic_DNA"/>
</dbReference>
<organism evidence="7 9">
    <name type="scientific">Legionella micdadei</name>
    <name type="common">Tatlockia micdadei</name>
    <dbReference type="NCBI Taxonomy" id="451"/>
    <lineage>
        <taxon>Bacteria</taxon>
        <taxon>Pseudomonadati</taxon>
        <taxon>Pseudomonadota</taxon>
        <taxon>Gammaproteobacteria</taxon>
        <taxon>Legionellales</taxon>
        <taxon>Legionellaceae</taxon>
        <taxon>Legionella</taxon>
    </lineage>
</organism>